<dbReference type="PANTHER" id="PTHR43341">
    <property type="entry name" value="AMINO ACID PERMEASE"/>
    <property type="match status" value="1"/>
</dbReference>
<keyword evidence="6 8" id="KW-0472">Membrane</keyword>
<dbReference type="GO" id="GO:0016020">
    <property type="term" value="C:membrane"/>
    <property type="evidence" value="ECO:0007669"/>
    <property type="project" value="UniProtKB-SubCell"/>
</dbReference>
<keyword evidence="4" id="KW-0029">Amino-acid transport</keyword>
<feature type="compositionally biased region" description="Basic and acidic residues" evidence="7">
    <location>
        <begin position="49"/>
        <end position="65"/>
    </location>
</feature>
<feature type="transmembrane region" description="Helical" evidence="8">
    <location>
        <begin position="539"/>
        <end position="564"/>
    </location>
</feature>
<dbReference type="Pfam" id="PF00324">
    <property type="entry name" value="AA_permease"/>
    <property type="match status" value="1"/>
</dbReference>
<feature type="transmembrane region" description="Helical" evidence="8">
    <location>
        <begin position="497"/>
        <end position="518"/>
    </location>
</feature>
<dbReference type="GO" id="GO:0015171">
    <property type="term" value="F:amino acid transmembrane transporter activity"/>
    <property type="evidence" value="ECO:0007669"/>
    <property type="project" value="TreeGrafter"/>
</dbReference>
<evidence type="ECO:0000256" key="8">
    <source>
        <dbReference type="SAM" id="Phobius"/>
    </source>
</evidence>
<dbReference type="Proteomes" id="UP000020467">
    <property type="component" value="Unassembled WGS sequence"/>
</dbReference>
<feature type="transmembrane region" description="Helical" evidence="8">
    <location>
        <begin position="368"/>
        <end position="387"/>
    </location>
</feature>
<evidence type="ECO:0000256" key="5">
    <source>
        <dbReference type="ARBA" id="ARBA00022989"/>
    </source>
</evidence>
<feature type="region of interest" description="Disordered" evidence="7">
    <location>
        <begin position="1"/>
        <end position="35"/>
    </location>
</feature>
<feature type="transmembrane region" description="Helical" evidence="8">
    <location>
        <begin position="248"/>
        <end position="272"/>
    </location>
</feature>
<feature type="transmembrane region" description="Helical" evidence="8">
    <location>
        <begin position="140"/>
        <end position="161"/>
    </location>
</feature>
<evidence type="ECO:0000313" key="10">
    <source>
        <dbReference type="EMBL" id="EXF73777.1"/>
    </source>
</evidence>
<feature type="region of interest" description="Disordered" evidence="7">
    <location>
        <begin position="48"/>
        <end position="104"/>
    </location>
</feature>
<protein>
    <submittedName>
        <fullName evidence="10">Amino acid permease</fullName>
    </submittedName>
</protein>
<dbReference type="KEGG" id="cfj:CFIO01_07405"/>
<evidence type="ECO:0000313" key="11">
    <source>
        <dbReference type="Proteomes" id="UP000020467"/>
    </source>
</evidence>
<dbReference type="Gene3D" id="1.20.1740.10">
    <property type="entry name" value="Amino acid/polyamine transporter I"/>
    <property type="match status" value="1"/>
</dbReference>
<accession>A0A010Q1S8</accession>
<dbReference type="AlphaFoldDB" id="A0A010Q1S8"/>
<evidence type="ECO:0000256" key="3">
    <source>
        <dbReference type="ARBA" id="ARBA00022692"/>
    </source>
</evidence>
<dbReference type="InterPro" id="IPR004841">
    <property type="entry name" value="AA-permease/SLC12A_dom"/>
</dbReference>
<comment type="caution">
    <text evidence="10">The sequence shown here is derived from an EMBL/GenBank/DDBJ whole genome shotgun (WGS) entry which is preliminary data.</text>
</comment>
<evidence type="ECO:0000256" key="4">
    <source>
        <dbReference type="ARBA" id="ARBA00022970"/>
    </source>
</evidence>
<comment type="subcellular location">
    <subcellularLocation>
        <location evidence="1">Membrane</location>
        <topology evidence="1">Multi-pass membrane protein</topology>
    </subcellularLocation>
</comment>
<keyword evidence="11" id="KW-1185">Reference proteome</keyword>
<keyword evidence="2" id="KW-0813">Transport</keyword>
<dbReference type="PROSITE" id="PS00218">
    <property type="entry name" value="AMINO_ACID_PERMEASE_1"/>
    <property type="match status" value="1"/>
</dbReference>
<dbReference type="PANTHER" id="PTHR43341:SF12">
    <property type="entry name" value="AMINO ACID TRANSPORTER (EUROFUNG)"/>
    <property type="match status" value="1"/>
</dbReference>
<feature type="transmembrane region" description="Helical" evidence="8">
    <location>
        <begin position="576"/>
        <end position="599"/>
    </location>
</feature>
<evidence type="ECO:0000259" key="9">
    <source>
        <dbReference type="Pfam" id="PF00324"/>
    </source>
</evidence>
<dbReference type="HOGENOM" id="CLU_007946_12_0_1"/>
<dbReference type="EMBL" id="JARH01001047">
    <property type="protein sequence ID" value="EXF73777.1"/>
    <property type="molecule type" value="Genomic_DNA"/>
</dbReference>
<proteinExistence type="predicted"/>
<evidence type="ECO:0000256" key="6">
    <source>
        <dbReference type="ARBA" id="ARBA00023136"/>
    </source>
</evidence>
<dbReference type="InterPro" id="IPR050524">
    <property type="entry name" value="APC_YAT"/>
</dbReference>
<organism evidence="10 11">
    <name type="scientific">Colletotrichum fioriniae PJ7</name>
    <dbReference type="NCBI Taxonomy" id="1445577"/>
    <lineage>
        <taxon>Eukaryota</taxon>
        <taxon>Fungi</taxon>
        <taxon>Dikarya</taxon>
        <taxon>Ascomycota</taxon>
        <taxon>Pezizomycotina</taxon>
        <taxon>Sordariomycetes</taxon>
        <taxon>Hypocreomycetidae</taxon>
        <taxon>Glomerellales</taxon>
        <taxon>Glomerellaceae</taxon>
        <taxon>Colletotrichum</taxon>
        <taxon>Colletotrichum acutatum species complex</taxon>
    </lineage>
</organism>
<gene>
    <name evidence="10" type="ORF">CFIO01_07405</name>
</gene>
<feature type="transmembrane region" description="Helical" evidence="8">
    <location>
        <begin position="173"/>
        <end position="196"/>
    </location>
</feature>
<dbReference type="FunFam" id="1.20.1740.10:FF:000017">
    <property type="entry name" value="Amino acid permease"/>
    <property type="match status" value="1"/>
</dbReference>
<feature type="transmembrane region" description="Helical" evidence="8">
    <location>
        <begin position="284"/>
        <end position="306"/>
    </location>
</feature>
<feature type="transmembrane region" description="Helical" evidence="8">
    <location>
        <begin position="427"/>
        <end position="448"/>
    </location>
</feature>
<keyword evidence="3 8" id="KW-0812">Transmembrane</keyword>
<reference evidence="10 11" key="1">
    <citation type="submission" date="2014-02" db="EMBL/GenBank/DDBJ databases">
        <title>The genome sequence of Colletotrichum fioriniae PJ7.</title>
        <authorList>
            <person name="Baroncelli R."/>
            <person name="Thon M.R."/>
        </authorList>
    </citation>
    <scope>NUCLEOTIDE SEQUENCE [LARGE SCALE GENOMIC DNA]</scope>
    <source>
        <strain evidence="10 11">PJ7</strain>
    </source>
</reference>
<keyword evidence="5 8" id="KW-1133">Transmembrane helix</keyword>
<feature type="transmembrane region" description="Helical" evidence="8">
    <location>
        <begin position="217"/>
        <end position="242"/>
    </location>
</feature>
<dbReference type="InterPro" id="IPR004840">
    <property type="entry name" value="Amino_acid_permease_CS"/>
</dbReference>
<sequence>MSRSPPDPSLALGAPGPPTPLFDPPQAFVFSKGPKSYQNHSLLEDCAEEQDKHLPDMATEKDVHDGVSTPETTQVQPESHTGGVPSKSGNAIGEGHLSHGGAKRDEDFYTRNGLNFESFKRRDYGHGIVELDRTMKTRHLHMIAIGGSIGAGFFVGSGGALATGGPGSILLDFSIIGIMMFNVVYALGELAVMYPVSGGFYVYSTRFIDPSWGFAMGWNYVFQWAIVLPLELTVCGLTINYWEGARDISLAVWITVFWAAITFINIFGTLGYAEEEFWSSLLKLSAIVIFMIVALVLVCGGGPAGGRYDEYWGARYWYDPGAFKNGFKGFCAVFVTAAFSFAGTELVGLAAAESSNPLKSLPGAIKQVFWRITLFYILGLFFVGLLISSNDENILGADNPYAEGTSPFVLAAKYAGLNGYDHFMNSIILVSVLSLGVSCVYGGSRTLTALAQQGYAPKIFTYVDKSGRPLPSVAVHLVCGALAYINLDASGETVFNWLLAMSALAALFTWGSICLAHIRFRKAWAYHGHTVDEIPFKAAFGVAGSWVGLILCILVLIAQLFVAIAPAGQGNELNDAAGFFEAMVTVPVIIVFWIIGFAWKRTGWLRTHQMDVDTGRRELDWEEMNRYKAEVASWPTWKRMYNRFF</sequence>
<evidence type="ECO:0000256" key="7">
    <source>
        <dbReference type="SAM" id="MobiDB-lite"/>
    </source>
</evidence>
<evidence type="ECO:0000256" key="2">
    <source>
        <dbReference type="ARBA" id="ARBA00022448"/>
    </source>
</evidence>
<feature type="domain" description="Amino acid permease/ SLC12A" evidence="9">
    <location>
        <begin position="139"/>
        <end position="606"/>
    </location>
</feature>
<dbReference type="eggNOG" id="KOG1286">
    <property type="taxonomic scope" value="Eukaryota"/>
</dbReference>
<dbReference type="OrthoDB" id="3900342at2759"/>
<name>A0A010Q1S8_9PEZI</name>
<feature type="transmembrane region" description="Helical" evidence="8">
    <location>
        <begin position="326"/>
        <end position="347"/>
    </location>
</feature>
<evidence type="ECO:0000256" key="1">
    <source>
        <dbReference type="ARBA" id="ARBA00004141"/>
    </source>
</evidence>
<feature type="compositionally biased region" description="Polar residues" evidence="7">
    <location>
        <begin position="69"/>
        <end position="79"/>
    </location>
</feature>